<dbReference type="EMBL" id="JBHSHB010000037">
    <property type="protein sequence ID" value="MFC4691543.1"/>
    <property type="molecule type" value="Genomic_DNA"/>
</dbReference>
<gene>
    <name evidence="1" type="ORF">ACFO5T_13980</name>
</gene>
<reference evidence="2" key="1">
    <citation type="journal article" date="2019" name="Int. J. Syst. Evol. Microbiol.">
        <title>The Global Catalogue of Microorganisms (GCM) 10K type strain sequencing project: providing services to taxonomists for standard genome sequencing and annotation.</title>
        <authorList>
            <consortium name="The Broad Institute Genomics Platform"/>
            <consortium name="The Broad Institute Genome Sequencing Center for Infectious Disease"/>
            <person name="Wu L."/>
            <person name="Ma J."/>
        </authorList>
    </citation>
    <scope>NUCLEOTIDE SEQUENCE [LARGE SCALE GENOMIC DNA]</scope>
    <source>
        <strain evidence="2">CGMCC 4.7427</strain>
    </source>
</reference>
<name>A0ABV9LCV9_9FLAO</name>
<dbReference type="RefSeq" id="WP_380035612.1">
    <property type="nucleotide sequence ID" value="NZ_JBHSHB010000037.1"/>
</dbReference>
<sequence length="144" mass="17178">MITKEYFILERNETYSKVETEFIEKIISDGFTNGNIRVPPVKALVPIFKKYKRSCKNKLSILLSFEENLFHIVEMKKLDYLINNQLKEYLEINVNENIDCLSFVKGLIYIEFNTKYNKIDYEMKSTSENCTEWVLHETMHTNSR</sequence>
<keyword evidence="2" id="KW-1185">Reference proteome</keyword>
<dbReference type="Proteomes" id="UP001595878">
    <property type="component" value="Unassembled WGS sequence"/>
</dbReference>
<protein>
    <submittedName>
        <fullName evidence="1">Uncharacterized protein</fullName>
    </submittedName>
</protein>
<proteinExistence type="predicted"/>
<organism evidence="1 2">
    <name type="scientific">Dokdonia genika</name>
    <dbReference type="NCBI Taxonomy" id="308113"/>
    <lineage>
        <taxon>Bacteria</taxon>
        <taxon>Pseudomonadati</taxon>
        <taxon>Bacteroidota</taxon>
        <taxon>Flavobacteriia</taxon>
        <taxon>Flavobacteriales</taxon>
        <taxon>Flavobacteriaceae</taxon>
        <taxon>Dokdonia</taxon>
    </lineage>
</organism>
<comment type="caution">
    <text evidence="1">The sequence shown here is derived from an EMBL/GenBank/DDBJ whole genome shotgun (WGS) entry which is preliminary data.</text>
</comment>
<evidence type="ECO:0000313" key="1">
    <source>
        <dbReference type="EMBL" id="MFC4691543.1"/>
    </source>
</evidence>
<evidence type="ECO:0000313" key="2">
    <source>
        <dbReference type="Proteomes" id="UP001595878"/>
    </source>
</evidence>
<accession>A0ABV9LCV9</accession>